<evidence type="ECO:0000313" key="13">
    <source>
        <dbReference type="EMBL" id="KAA0157661.1"/>
    </source>
</evidence>
<reference evidence="13 14" key="1">
    <citation type="submission" date="2019-07" db="EMBL/GenBank/DDBJ databases">
        <title>Genomes of Cafeteria roenbergensis.</title>
        <authorList>
            <person name="Fischer M.G."/>
            <person name="Hackl T."/>
            <person name="Roman M."/>
        </authorList>
    </citation>
    <scope>NUCLEOTIDE SEQUENCE [LARGE SCALE GENOMIC DNA]</scope>
    <source>
        <strain evidence="13 14">BVI</strain>
    </source>
</reference>
<evidence type="ECO:0000256" key="8">
    <source>
        <dbReference type="ARBA" id="ARBA00023136"/>
    </source>
</evidence>
<dbReference type="GO" id="GO:0034975">
    <property type="term" value="P:protein folding in endoplasmic reticulum"/>
    <property type="evidence" value="ECO:0007669"/>
    <property type="project" value="TreeGrafter"/>
</dbReference>
<protein>
    <recommendedName>
        <fullName evidence="3">ER membrane protein complex subunit 1</fullName>
    </recommendedName>
</protein>
<keyword evidence="5 11" id="KW-0732">Signal</keyword>
<dbReference type="GO" id="GO:0072546">
    <property type="term" value="C:EMC complex"/>
    <property type="evidence" value="ECO:0007669"/>
    <property type="project" value="InterPro"/>
</dbReference>
<evidence type="ECO:0000256" key="10">
    <source>
        <dbReference type="SAM" id="Phobius"/>
    </source>
</evidence>
<comment type="subcellular location">
    <subcellularLocation>
        <location evidence="1">Endoplasmic reticulum membrane</location>
        <topology evidence="1">Single-pass type I membrane protein</topology>
    </subcellularLocation>
</comment>
<keyword evidence="6" id="KW-0256">Endoplasmic reticulum</keyword>
<comment type="caution">
    <text evidence="13">The sequence shown here is derived from an EMBL/GenBank/DDBJ whole genome shotgun (WGS) entry which is preliminary data.</text>
</comment>
<keyword evidence="9" id="KW-0325">Glycoprotein</keyword>
<keyword evidence="14" id="KW-1185">Reference proteome</keyword>
<keyword evidence="8 10" id="KW-0472">Membrane</keyword>
<evidence type="ECO:0000313" key="14">
    <source>
        <dbReference type="Proteomes" id="UP000323011"/>
    </source>
</evidence>
<feature type="domain" description="ER membrane protein complex subunit 1 C-terminal" evidence="12">
    <location>
        <begin position="870"/>
        <end position="1081"/>
    </location>
</feature>
<evidence type="ECO:0000256" key="11">
    <source>
        <dbReference type="SAM" id="SignalP"/>
    </source>
</evidence>
<dbReference type="PANTHER" id="PTHR21573:SF0">
    <property type="entry name" value="ER MEMBRANE PROTEIN COMPLEX SUBUNIT 1"/>
    <property type="match status" value="1"/>
</dbReference>
<evidence type="ECO:0000256" key="6">
    <source>
        <dbReference type="ARBA" id="ARBA00022824"/>
    </source>
</evidence>
<keyword evidence="4 10" id="KW-0812">Transmembrane</keyword>
<evidence type="ECO:0000256" key="1">
    <source>
        <dbReference type="ARBA" id="ARBA00004115"/>
    </source>
</evidence>
<feature type="chain" id="PRO_5022954453" description="ER membrane protein complex subunit 1" evidence="11">
    <location>
        <begin position="23"/>
        <end position="1082"/>
    </location>
</feature>
<evidence type="ECO:0000256" key="7">
    <source>
        <dbReference type="ARBA" id="ARBA00022989"/>
    </source>
</evidence>
<evidence type="ECO:0000256" key="4">
    <source>
        <dbReference type="ARBA" id="ARBA00022692"/>
    </source>
</evidence>
<dbReference type="Pfam" id="PF07774">
    <property type="entry name" value="EMC1_C"/>
    <property type="match status" value="1"/>
</dbReference>
<dbReference type="InterPro" id="IPR011678">
    <property type="entry name" value="EMC1_C"/>
</dbReference>
<dbReference type="Proteomes" id="UP000323011">
    <property type="component" value="Unassembled WGS sequence"/>
</dbReference>
<dbReference type="EMBL" id="VLTN01000001">
    <property type="protein sequence ID" value="KAA0157661.1"/>
    <property type="molecule type" value="Genomic_DNA"/>
</dbReference>
<evidence type="ECO:0000256" key="5">
    <source>
        <dbReference type="ARBA" id="ARBA00022729"/>
    </source>
</evidence>
<sequence length="1082" mass="109036">MLSLVASLAALVAALAVAPAAAMEVESVGVIDWQRVHVGVPRTVLEVSVKRQVWATDASVVAGIATRTGAVDWRFVLPEEETLRGVSAAPAAGKQPAVAVDAISSGPEGCTVRRIDSNAGVVVWDAFFAAQEADVAWAQLEGSRGAGFAAGFGLASSSQDRMWGLCAGVPFSVRVSSAGAQVSQLSVSLEGGSDADRAVMVGLAGEGSDVSYTGVTVAGEGDSADVTGVAGSSRLSASSDRVTLTKVPLPEGASVPAAGASVAWTPAALAVATTGAEAAMYVAAFAPGSTPAVASVAGGSGARPVAVLSSATDEAGRPLASGFALVRDVDGSPAVVGFLHGGSPGLVSPPAAASGAAWQTVAVAAWSQDDAVRREPLFGRCAGNAAEVRTASSDAGVAASFRASLADACGDSSTELAAAFAVVSASRSTGAPRLRVVAVSSDALVSGSSIKGALAWTRDEGLSAVRGFASVEPPLETADQLDESSLALASRIHGQIQAARSFAGGIVSAVTHAAQDPEALFDPATASALLAKAFPNLMAKGGGTAFDRTLVMLSRPAGVKAAVLSAVAAIPAEAGAHLATAQPSLWRRSLPLSPRPSDSESASAVLASACSGPAELASFHMLVLRDARTPVGDPSLLLVQTCQRSGRWIAAEIDAWTGEVTAASDGVGPAPTMVVPTGHRDSRGSAVFVALGKDQAAADDVLVGSFLPAPRLAEDRDAAVATLQAKTTVLTTVVRNSAGKAIGVAGFRLATDAAGSKVLASRVWQSSADGGEEAVAWSLPAAEGWQATQASELQVAKPLSDGSLLLQHRGQLVTLITASAAPPGASPAAATTADRTVTLRLLDAGTGRSVYVMVHHNAAGPVRLAWLSDTLAYSYWNSKLHRSELSVLGLYAGSLEPFDLNPLSSAAAAPSSDPALASFAANQVTYVLPTGARALGTTTTRHGVSSRALLVGTSGGGVLSLSSHLINPRRPVGEPSANDKAEGLMPFDPLLPMAHTMLLTHARVLPRVARLDSAPTHMESASIVVASGLDVVVTRATPAASFDALESNFSYLVVIGLLVAGTVAVVVAKAVLSDSQTKQAWQ</sequence>
<accession>A0A5A8D100</accession>
<dbReference type="AlphaFoldDB" id="A0A5A8D100"/>
<evidence type="ECO:0000256" key="9">
    <source>
        <dbReference type="ARBA" id="ARBA00023180"/>
    </source>
</evidence>
<proteinExistence type="inferred from homology"/>
<gene>
    <name evidence="13" type="ORF">FNF29_00237</name>
</gene>
<name>A0A5A8D100_CAFRO</name>
<organism evidence="13 14">
    <name type="scientific">Cafeteria roenbergensis</name>
    <name type="common">Marine flagellate</name>
    <dbReference type="NCBI Taxonomy" id="33653"/>
    <lineage>
        <taxon>Eukaryota</taxon>
        <taxon>Sar</taxon>
        <taxon>Stramenopiles</taxon>
        <taxon>Bigyra</taxon>
        <taxon>Opalozoa</taxon>
        <taxon>Bicosoecida</taxon>
        <taxon>Cafeteriaceae</taxon>
        <taxon>Cafeteria</taxon>
    </lineage>
</organism>
<feature type="transmembrane region" description="Helical" evidence="10">
    <location>
        <begin position="1049"/>
        <end position="1072"/>
    </location>
</feature>
<keyword evidence="7 10" id="KW-1133">Transmembrane helix</keyword>
<evidence type="ECO:0000256" key="3">
    <source>
        <dbReference type="ARBA" id="ARBA00020824"/>
    </source>
</evidence>
<feature type="signal peptide" evidence="11">
    <location>
        <begin position="1"/>
        <end position="22"/>
    </location>
</feature>
<dbReference type="PANTHER" id="PTHR21573">
    <property type="entry name" value="ER MEMBRANE PROTEIN COMPLEX SUBUNIT 1"/>
    <property type="match status" value="1"/>
</dbReference>
<comment type="similarity">
    <text evidence="2">Belongs to the EMC1 family.</text>
</comment>
<dbReference type="InterPro" id="IPR026895">
    <property type="entry name" value="EMC1"/>
</dbReference>
<evidence type="ECO:0000256" key="2">
    <source>
        <dbReference type="ARBA" id="ARBA00007904"/>
    </source>
</evidence>
<evidence type="ECO:0000259" key="12">
    <source>
        <dbReference type="Pfam" id="PF07774"/>
    </source>
</evidence>